<protein>
    <submittedName>
        <fullName evidence="1">Uncharacterized protein</fullName>
    </submittedName>
</protein>
<organism evidence="1">
    <name type="scientific">[Clostridium] nexile</name>
    <dbReference type="NCBI Taxonomy" id="29361"/>
    <lineage>
        <taxon>Bacteria</taxon>
        <taxon>Bacillati</taxon>
        <taxon>Bacillota</taxon>
        <taxon>Clostridia</taxon>
        <taxon>Lachnospirales</taxon>
        <taxon>Lachnospiraceae</taxon>
        <taxon>Tyzzerella</taxon>
    </lineage>
</organism>
<accession>A0A6N2RTM1</accession>
<name>A0A6N2RTM1_9FIRM</name>
<evidence type="ECO:0000313" key="1">
    <source>
        <dbReference type="EMBL" id="VYS83135.1"/>
    </source>
</evidence>
<gene>
    <name evidence="1" type="ORF">CNLFYP112_00284</name>
</gene>
<proteinExistence type="predicted"/>
<reference evidence="1" key="1">
    <citation type="submission" date="2019-11" db="EMBL/GenBank/DDBJ databases">
        <authorList>
            <person name="Feng L."/>
        </authorList>
    </citation>
    <scope>NUCLEOTIDE SEQUENCE</scope>
    <source>
        <strain evidence="1">CnexileLFYP112</strain>
    </source>
</reference>
<dbReference type="AlphaFoldDB" id="A0A6N2RTM1"/>
<dbReference type="EMBL" id="CACRTG010000001">
    <property type="protein sequence ID" value="VYS83135.1"/>
    <property type="molecule type" value="Genomic_DNA"/>
</dbReference>
<sequence>MKSRKINFKLTAYPQEIHKLSTKCGKLVENFGDERVRKLRCVLSSKKYPESLDVEGFIDYN</sequence>